<evidence type="ECO:0000313" key="2">
    <source>
        <dbReference type="Proteomes" id="UP000664169"/>
    </source>
</evidence>
<dbReference type="InterPro" id="IPR036390">
    <property type="entry name" value="WH_DNA-bd_sf"/>
</dbReference>
<comment type="caution">
    <text evidence="1">The sequence shown here is derived from an EMBL/GenBank/DDBJ whole genome shotgun (WGS) entry which is preliminary data.</text>
</comment>
<dbReference type="SUPFAM" id="SSF46785">
    <property type="entry name" value="Winged helix' DNA-binding domain"/>
    <property type="match status" value="1"/>
</dbReference>
<dbReference type="EMBL" id="CAJPDQ010000027">
    <property type="protein sequence ID" value="CAF9927644.1"/>
    <property type="molecule type" value="Genomic_DNA"/>
</dbReference>
<dbReference type="Gene3D" id="1.10.10.10">
    <property type="entry name" value="Winged helix-like DNA-binding domain superfamily/Winged helix DNA-binding domain"/>
    <property type="match status" value="1"/>
</dbReference>
<accession>A0A8H3FQP5</accession>
<gene>
    <name evidence="1" type="ORF">GOMPHAMPRED_004460</name>
</gene>
<dbReference type="OrthoDB" id="2563170at2759"/>
<dbReference type="InterPro" id="IPR036388">
    <property type="entry name" value="WH-like_DNA-bd_sf"/>
</dbReference>
<organism evidence="1 2">
    <name type="scientific">Gomphillus americanus</name>
    <dbReference type="NCBI Taxonomy" id="1940652"/>
    <lineage>
        <taxon>Eukaryota</taxon>
        <taxon>Fungi</taxon>
        <taxon>Dikarya</taxon>
        <taxon>Ascomycota</taxon>
        <taxon>Pezizomycotina</taxon>
        <taxon>Lecanoromycetes</taxon>
        <taxon>OSLEUM clade</taxon>
        <taxon>Ostropomycetidae</taxon>
        <taxon>Ostropales</taxon>
        <taxon>Graphidaceae</taxon>
        <taxon>Gomphilloideae</taxon>
        <taxon>Gomphillus</taxon>
    </lineage>
</organism>
<evidence type="ECO:0000313" key="1">
    <source>
        <dbReference type="EMBL" id="CAF9927644.1"/>
    </source>
</evidence>
<protein>
    <submittedName>
        <fullName evidence="1">Uncharacterized protein</fullName>
    </submittedName>
</protein>
<proteinExistence type="predicted"/>
<dbReference type="AlphaFoldDB" id="A0A8H3FQP5"/>
<dbReference type="Pfam" id="PF11625">
    <property type="entry name" value="DUF3253"/>
    <property type="match status" value="1"/>
</dbReference>
<dbReference type="Proteomes" id="UP000664169">
    <property type="component" value="Unassembled WGS sequence"/>
</dbReference>
<sequence>MASDLDQEIVKSTLDRILQQREHPKTICPSEVARGLPSEEMRKLNDGWRDAMPLVREILFEMKDNAEVEILQKGQVLPMETRLEDIRGPIRARLVLQNGSAAIQ</sequence>
<reference evidence="1" key="1">
    <citation type="submission" date="2021-03" db="EMBL/GenBank/DDBJ databases">
        <authorList>
            <person name="Tagirdzhanova G."/>
        </authorList>
    </citation>
    <scope>NUCLEOTIDE SEQUENCE</scope>
</reference>
<dbReference type="InterPro" id="IPR021660">
    <property type="entry name" value="DUF3253"/>
</dbReference>
<keyword evidence="2" id="KW-1185">Reference proteome</keyword>
<name>A0A8H3FQP5_9LECA</name>